<dbReference type="InterPro" id="IPR027461">
    <property type="entry name" value="Carboxypeptidase_A_C_sf"/>
</dbReference>
<dbReference type="InterPro" id="IPR040921">
    <property type="entry name" value="Peptidase_S66C"/>
</dbReference>
<evidence type="ECO:0000259" key="8">
    <source>
        <dbReference type="Pfam" id="PF02016"/>
    </source>
</evidence>
<proteinExistence type="inferred from homology"/>
<dbReference type="InterPro" id="IPR003507">
    <property type="entry name" value="S66_fam"/>
</dbReference>
<evidence type="ECO:0000256" key="1">
    <source>
        <dbReference type="ARBA" id="ARBA00010233"/>
    </source>
</evidence>
<dbReference type="Pfam" id="PF17676">
    <property type="entry name" value="Peptidase_S66C"/>
    <property type="match status" value="1"/>
</dbReference>
<keyword evidence="2 10" id="KW-0121">Carboxypeptidase</keyword>
<keyword evidence="5" id="KW-0720">Serine protease</keyword>
<dbReference type="InterPro" id="IPR029062">
    <property type="entry name" value="Class_I_gatase-like"/>
</dbReference>
<evidence type="ECO:0000256" key="7">
    <source>
        <dbReference type="SAM" id="MobiDB-lite"/>
    </source>
</evidence>
<evidence type="ECO:0000256" key="3">
    <source>
        <dbReference type="ARBA" id="ARBA00022670"/>
    </source>
</evidence>
<dbReference type="Gene3D" id="3.50.30.60">
    <property type="entry name" value="LD-carboxypeptidase A C-terminal domain-like"/>
    <property type="match status" value="1"/>
</dbReference>
<dbReference type="CDD" id="cd07025">
    <property type="entry name" value="Peptidase_S66"/>
    <property type="match status" value="1"/>
</dbReference>
<evidence type="ECO:0000259" key="9">
    <source>
        <dbReference type="Pfam" id="PF17676"/>
    </source>
</evidence>
<reference evidence="11" key="1">
    <citation type="submission" date="2016-10" db="EMBL/GenBank/DDBJ databases">
        <authorList>
            <person name="Varghese N."/>
            <person name="Submissions S."/>
        </authorList>
    </citation>
    <scope>NUCLEOTIDE SEQUENCE [LARGE SCALE GENOMIC DNA]</scope>
    <source>
        <strain evidence="11">DSM 45459</strain>
    </source>
</reference>
<evidence type="ECO:0000313" key="11">
    <source>
        <dbReference type="Proteomes" id="UP000199301"/>
    </source>
</evidence>
<dbReference type="EMBL" id="FNKO01000001">
    <property type="protein sequence ID" value="SDQ12541.1"/>
    <property type="molecule type" value="Genomic_DNA"/>
</dbReference>
<dbReference type="PANTHER" id="PTHR30237:SF2">
    <property type="entry name" value="MUREIN TETRAPEPTIDE CARBOXYPEPTIDASE"/>
    <property type="match status" value="1"/>
</dbReference>
<feature type="region of interest" description="Disordered" evidence="7">
    <location>
        <begin position="1"/>
        <end position="35"/>
    </location>
</feature>
<feature type="active site" description="Charge relay system" evidence="6">
    <location>
        <position position="302"/>
    </location>
</feature>
<dbReference type="AlphaFoldDB" id="A0A1H0YC31"/>
<dbReference type="GO" id="GO:0006508">
    <property type="term" value="P:proteolysis"/>
    <property type="evidence" value="ECO:0007669"/>
    <property type="project" value="UniProtKB-KW"/>
</dbReference>
<dbReference type="PIRSF" id="PIRSF028757">
    <property type="entry name" value="LD-carboxypeptidase"/>
    <property type="match status" value="1"/>
</dbReference>
<name>A0A1H0YC31_9ACTN</name>
<dbReference type="GO" id="GO:0008236">
    <property type="term" value="F:serine-type peptidase activity"/>
    <property type="evidence" value="ECO:0007669"/>
    <property type="project" value="UniProtKB-KW"/>
</dbReference>
<feature type="domain" description="LD-carboxypeptidase C-terminal" evidence="9">
    <location>
        <begin position="205"/>
        <end position="317"/>
    </location>
</feature>
<feature type="domain" description="LD-carboxypeptidase N-terminal" evidence="8">
    <location>
        <begin position="40"/>
        <end position="160"/>
    </location>
</feature>
<dbReference type="PANTHER" id="PTHR30237">
    <property type="entry name" value="MURAMOYLTETRAPEPTIDE CARBOXYPEPTIDASE"/>
    <property type="match status" value="1"/>
</dbReference>
<keyword evidence="3" id="KW-0645">Protease</keyword>
<gene>
    <name evidence="10" type="ORF">SAMN04489718_0352</name>
</gene>
<evidence type="ECO:0000256" key="4">
    <source>
        <dbReference type="ARBA" id="ARBA00022801"/>
    </source>
</evidence>
<dbReference type="GO" id="GO:0004180">
    <property type="term" value="F:carboxypeptidase activity"/>
    <property type="evidence" value="ECO:0007669"/>
    <property type="project" value="UniProtKB-KW"/>
</dbReference>
<protein>
    <submittedName>
        <fullName evidence="10">Muramoyltetrapeptide carboxypeptidase</fullName>
    </submittedName>
</protein>
<dbReference type="SUPFAM" id="SSF141986">
    <property type="entry name" value="LD-carboxypeptidase A C-terminal domain-like"/>
    <property type="match status" value="1"/>
</dbReference>
<keyword evidence="11" id="KW-1185">Reference proteome</keyword>
<evidence type="ECO:0000256" key="2">
    <source>
        <dbReference type="ARBA" id="ARBA00022645"/>
    </source>
</evidence>
<comment type="similarity">
    <text evidence="1">Belongs to the peptidase S66 family.</text>
</comment>
<sequence>MFNQAPTASRSRRDAATMEHMSISTSDSTRPRGLRPGDTVAVVAPAGPVPAEQLRAGVAELESWGLRVLIGEHVLDRHPRLNYLAGLDRDRAADLIWAWCHPEISAVLCARGGYGTMRMLDELDLEPLSRAPRKLLVGSSDVTALHEALARELDVVTLFGPMIATSAFTEDATARERLRSILFEPRERLSLRGTGAEPLRSGRATGVLHGGNLSVLAGTLGSATPPRRPEPGIALLEDVTEEPYQLDRYLTQLRRAGWFDHVTGVALGSWRACGSLERVRTTMSDLLGDLGVPVAWELGFGHRDGQLSVPLGLTAELDADACELTLTGPALR</sequence>
<feature type="active site" description="Charge relay system" evidence="6">
    <location>
        <position position="237"/>
    </location>
</feature>
<evidence type="ECO:0000313" key="10">
    <source>
        <dbReference type="EMBL" id="SDQ12541.1"/>
    </source>
</evidence>
<dbReference type="STRING" id="995062.SAMN04489718_0352"/>
<dbReference type="Gene3D" id="3.40.50.10740">
    <property type="entry name" value="Class I glutamine amidotransferase-like"/>
    <property type="match status" value="1"/>
</dbReference>
<dbReference type="InterPro" id="IPR040449">
    <property type="entry name" value="Peptidase_S66_N"/>
</dbReference>
<accession>A0A1H0YC31</accession>
<feature type="active site" description="Nucleophile" evidence="6">
    <location>
        <position position="140"/>
    </location>
</feature>
<dbReference type="InterPro" id="IPR027478">
    <property type="entry name" value="LdcA_N"/>
</dbReference>
<organism evidence="10 11">
    <name type="scientific">Actinopolyspora saharensis</name>
    <dbReference type="NCBI Taxonomy" id="995062"/>
    <lineage>
        <taxon>Bacteria</taxon>
        <taxon>Bacillati</taxon>
        <taxon>Actinomycetota</taxon>
        <taxon>Actinomycetes</taxon>
        <taxon>Actinopolysporales</taxon>
        <taxon>Actinopolysporaceae</taxon>
        <taxon>Actinopolyspora</taxon>
    </lineage>
</organism>
<dbReference type="Pfam" id="PF02016">
    <property type="entry name" value="Peptidase_S66"/>
    <property type="match status" value="1"/>
</dbReference>
<keyword evidence="4" id="KW-0378">Hydrolase</keyword>
<dbReference type="Proteomes" id="UP000199301">
    <property type="component" value="Unassembled WGS sequence"/>
</dbReference>
<evidence type="ECO:0000256" key="6">
    <source>
        <dbReference type="PIRSR" id="PIRSR028757-1"/>
    </source>
</evidence>
<evidence type="ECO:0000256" key="5">
    <source>
        <dbReference type="ARBA" id="ARBA00022825"/>
    </source>
</evidence>
<dbReference type="SUPFAM" id="SSF52317">
    <property type="entry name" value="Class I glutamine amidotransferase-like"/>
    <property type="match status" value="1"/>
</dbReference>